<evidence type="ECO:0000313" key="1">
    <source>
        <dbReference type="EMBL" id="VEB44131.1"/>
    </source>
</evidence>
<proteinExistence type="predicted"/>
<accession>A0A3S4HKB4</accession>
<sequence>MFKRREFLKAAGAGLMMSVLPNLSWALAPAGYKRLLVLVELKGGNDGLNTVVPYASADYYRLRPASPSPASRCCRSTATSACTRRWRR</sequence>
<gene>
    <name evidence="1" type="ORF">NCTC9695_04606</name>
</gene>
<reference evidence="1 2" key="1">
    <citation type="submission" date="2018-12" db="EMBL/GenBank/DDBJ databases">
        <authorList>
            <consortium name="Pathogen Informatics"/>
        </authorList>
    </citation>
    <scope>NUCLEOTIDE SEQUENCE [LARGE SCALE GENOMIC DNA]</scope>
    <source>
        <strain evidence="1 2">NCTC9695</strain>
    </source>
</reference>
<protein>
    <submittedName>
        <fullName evidence="1">Uncharacterized protein conserved in bacteria</fullName>
    </submittedName>
</protein>
<evidence type="ECO:0000313" key="2">
    <source>
        <dbReference type="Proteomes" id="UP000275777"/>
    </source>
</evidence>
<dbReference type="AlphaFoldDB" id="A0A3S4HKB4"/>
<dbReference type="Proteomes" id="UP000275777">
    <property type="component" value="Chromosome"/>
</dbReference>
<name>A0A3S4HKB4_CHRVL</name>
<dbReference type="PROSITE" id="PS51318">
    <property type="entry name" value="TAT"/>
    <property type="match status" value="1"/>
</dbReference>
<dbReference type="InterPro" id="IPR006311">
    <property type="entry name" value="TAT_signal"/>
</dbReference>
<dbReference type="EMBL" id="LR134182">
    <property type="protein sequence ID" value="VEB44131.1"/>
    <property type="molecule type" value="Genomic_DNA"/>
</dbReference>
<organism evidence="1 2">
    <name type="scientific">Chromobacterium violaceum</name>
    <dbReference type="NCBI Taxonomy" id="536"/>
    <lineage>
        <taxon>Bacteria</taxon>
        <taxon>Pseudomonadati</taxon>
        <taxon>Pseudomonadota</taxon>
        <taxon>Betaproteobacteria</taxon>
        <taxon>Neisseriales</taxon>
        <taxon>Chromobacteriaceae</taxon>
        <taxon>Chromobacterium</taxon>
    </lineage>
</organism>